<comment type="subcellular location">
    <subcellularLocation>
        <location evidence="1">Cell membrane</location>
        <topology evidence="1">Multi-pass membrane protein</topology>
    </subcellularLocation>
</comment>
<accession>A0A562UY28</accession>
<feature type="transmembrane region" description="Helical" evidence="6">
    <location>
        <begin position="125"/>
        <end position="146"/>
    </location>
</feature>
<organism evidence="7 8">
    <name type="scientific">Stackebrandtia albiflava</name>
    <dbReference type="NCBI Taxonomy" id="406432"/>
    <lineage>
        <taxon>Bacteria</taxon>
        <taxon>Bacillati</taxon>
        <taxon>Actinomycetota</taxon>
        <taxon>Actinomycetes</taxon>
        <taxon>Glycomycetales</taxon>
        <taxon>Glycomycetaceae</taxon>
        <taxon>Stackebrandtia</taxon>
    </lineage>
</organism>
<evidence type="ECO:0000313" key="7">
    <source>
        <dbReference type="EMBL" id="TWJ10493.1"/>
    </source>
</evidence>
<dbReference type="RefSeq" id="WP_147141070.1">
    <property type="nucleotide sequence ID" value="NZ_BAABIJ010000003.1"/>
</dbReference>
<keyword evidence="8" id="KW-1185">Reference proteome</keyword>
<keyword evidence="3 6" id="KW-0812">Transmembrane</keyword>
<evidence type="ECO:0000256" key="4">
    <source>
        <dbReference type="ARBA" id="ARBA00022989"/>
    </source>
</evidence>
<dbReference type="AlphaFoldDB" id="A0A562UY28"/>
<dbReference type="InterPro" id="IPR019108">
    <property type="entry name" value="Caa3_assmbl_CtaG-rel"/>
</dbReference>
<feature type="transmembrane region" description="Helical" evidence="6">
    <location>
        <begin position="21"/>
        <end position="41"/>
    </location>
</feature>
<evidence type="ECO:0000256" key="2">
    <source>
        <dbReference type="ARBA" id="ARBA00022475"/>
    </source>
</evidence>
<feature type="transmembrane region" description="Helical" evidence="6">
    <location>
        <begin position="83"/>
        <end position="104"/>
    </location>
</feature>
<evidence type="ECO:0000256" key="6">
    <source>
        <dbReference type="SAM" id="Phobius"/>
    </source>
</evidence>
<sequence length="278" mass="30001">MTWSAHHPHPGHGTPFPVVEAGVAVFAVTAVILYLVAAARLRRRGDAWNHARDVAFTAGGVLLAVSVWTTPPGGPFTVHMVRHLAVAMVAPVLLVLARPVTLTLRSLPPGRHRRALLRTTRSRPASWLLFPPVAALWNLGGLWLLYRTPLAAATGQDSPWHGAVMLHLLAAGLLFGFAVCQVDPTRHRHGLLLRGGTLFVAGAAHAILAKSLYATPPPGTSFDPVDLHTGAQWMYYGGDVVEVAIAVVLAAQWYTARERDRARRLRRDAVVRGTVTGD</sequence>
<keyword evidence="5 6" id="KW-0472">Membrane</keyword>
<feature type="transmembrane region" description="Helical" evidence="6">
    <location>
        <begin position="191"/>
        <end position="213"/>
    </location>
</feature>
<feature type="transmembrane region" description="Helical" evidence="6">
    <location>
        <begin position="158"/>
        <end position="179"/>
    </location>
</feature>
<dbReference type="EMBL" id="VLLL01000007">
    <property type="protein sequence ID" value="TWJ10493.1"/>
    <property type="molecule type" value="Genomic_DNA"/>
</dbReference>
<comment type="caution">
    <text evidence="7">The sequence shown here is derived from an EMBL/GenBank/DDBJ whole genome shotgun (WGS) entry which is preliminary data.</text>
</comment>
<evidence type="ECO:0000256" key="3">
    <source>
        <dbReference type="ARBA" id="ARBA00022692"/>
    </source>
</evidence>
<name>A0A562UY28_9ACTN</name>
<evidence type="ECO:0000256" key="1">
    <source>
        <dbReference type="ARBA" id="ARBA00004651"/>
    </source>
</evidence>
<gene>
    <name evidence="7" type="ORF">LX16_3910</name>
</gene>
<reference evidence="7 8" key="1">
    <citation type="journal article" date="2013" name="Stand. Genomic Sci.">
        <title>Genomic Encyclopedia of Type Strains, Phase I: The one thousand microbial genomes (KMG-I) project.</title>
        <authorList>
            <person name="Kyrpides N.C."/>
            <person name="Woyke T."/>
            <person name="Eisen J.A."/>
            <person name="Garrity G."/>
            <person name="Lilburn T.G."/>
            <person name="Beck B.J."/>
            <person name="Whitman W.B."/>
            <person name="Hugenholtz P."/>
            <person name="Klenk H.P."/>
        </authorList>
    </citation>
    <scope>NUCLEOTIDE SEQUENCE [LARGE SCALE GENOMIC DNA]</scope>
    <source>
        <strain evidence="7 8">DSM 45044</strain>
    </source>
</reference>
<protein>
    <submittedName>
        <fullName evidence="7">Putative membrane protein</fullName>
    </submittedName>
</protein>
<dbReference type="Proteomes" id="UP000321617">
    <property type="component" value="Unassembled WGS sequence"/>
</dbReference>
<feature type="transmembrane region" description="Helical" evidence="6">
    <location>
        <begin position="53"/>
        <end position="71"/>
    </location>
</feature>
<feature type="transmembrane region" description="Helical" evidence="6">
    <location>
        <begin position="233"/>
        <end position="256"/>
    </location>
</feature>
<proteinExistence type="predicted"/>
<dbReference type="GO" id="GO:0005886">
    <property type="term" value="C:plasma membrane"/>
    <property type="evidence" value="ECO:0007669"/>
    <property type="project" value="UniProtKB-SubCell"/>
</dbReference>
<dbReference type="OrthoDB" id="5024156at2"/>
<keyword evidence="2" id="KW-1003">Cell membrane</keyword>
<evidence type="ECO:0000313" key="8">
    <source>
        <dbReference type="Proteomes" id="UP000321617"/>
    </source>
</evidence>
<keyword evidence="4 6" id="KW-1133">Transmembrane helix</keyword>
<evidence type="ECO:0000256" key="5">
    <source>
        <dbReference type="ARBA" id="ARBA00023136"/>
    </source>
</evidence>
<dbReference type="Pfam" id="PF09678">
    <property type="entry name" value="Caa3_CtaG"/>
    <property type="match status" value="1"/>
</dbReference>